<dbReference type="GO" id="GO:0016740">
    <property type="term" value="F:transferase activity"/>
    <property type="evidence" value="ECO:0007669"/>
    <property type="project" value="UniProtKB-KW"/>
</dbReference>
<evidence type="ECO:0000256" key="1">
    <source>
        <dbReference type="ARBA" id="ARBA00004496"/>
    </source>
</evidence>
<organism evidence="5 6">
    <name type="scientific">Methylococcus capsulatus</name>
    <dbReference type="NCBI Taxonomy" id="414"/>
    <lineage>
        <taxon>Bacteria</taxon>
        <taxon>Pseudomonadati</taxon>
        <taxon>Pseudomonadota</taxon>
        <taxon>Gammaproteobacteria</taxon>
        <taxon>Methylococcales</taxon>
        <taxon>Methylococcaceae</taxon>
        <taxon>Methylococcus</taxon>
    </lineage>
</organism>
<keyword evidence="2" id="KW-0963">Cytoplasm</keyword>
<reference evidence="5" key="1">
    <citation type="submission" date="2023-03" db="EMBL/GenBank/DDBJ databases">
        <authorList>
            <person name="Pearce D."/>
        </authorList>
    </citation>
    <scope>NUCLEOTIDE SEQUENCE</scope>
    <source>
        <strain evidence="5">Mc</strain>
    </source>
</reference>
<dbReference type="EMBL" id="OX458332">
    <property type="protein sequence ID" value="CAI8892556.1"/>
    <property type="molecule type" value="Genomic_DNA"/>
</dbReference>
<dbReference type="GO" id="GO:0097163">
    <property type="term" value="F:sulfur carrier activity"/>
    <property type="evidence" value="ECO:0007669"/>
    <property type="project" value="TreeGrafter"/>
</dbReference>
<protein>
    <recommendedName>
        <fullName evidence="3">Sulfurtransferase</fullName>
        <ecNumber evidence="3">2.8.1.-</ecNumber>
    </recommendedName>
</protein>
<accession>A0AA35XZY9</accession>
<dbReference type="GO" id="GO:0002143">
    <property type="term" value="P:tRNA wobble position uridine thiolation"/>
    <property type="evidence" value="ECO:0007669"/>
    <property type="project" value="TreeGrafter"/>
</dbReference>
<dbReference type="GO" id="GO:0005737">
    <property type="term" value="C:cytoplasm"/>
    <property type="evidence" value="ECO:0007669"/>
    <property type="project" value="UniProtKB-SubCell"/>
</dbReference>
<comment type="similarity">
    <text evidence="3">Belongs to the dsrC/tusE family.</text>
</comment>
<sequence length="107" mass="12081">MDVNQPLRLGADGFLLDSHSWDEATAERLAETIGIRLTDAHWEIVRFIRDYHRRFDHLPNARLFVKAVQKELGETKGNNRYLHGLFPGGPLKHACLIAGLPKPPGCL</sequence>
<comment type="subcellular location">
    <subcellularLocation>
        <location evidence="1">Cytoplasm</location>
    </subcellularLocation>
</comment>
<dbReference type="PANTHER" id="PTHR37010">
    <property type="entry name" value="SULFURTRANSFERASE TUSE"/>
    <property type="match status" value="1"/>
</dbReference>
<proteinExistence type="inferred from homology"/>
<dbReference type="InterPro" id="IPR007453">
    <property type="entry name" value="DsrC/TusE"/>
</dbReference>
<dbReference type="PANTHER" id="PTHR37010:SF1">
    <property type="entry name" value="SULFURTRANSFERASE TUSE"/>
    <property type="match status" value="1"/>
</dbReference>
<dbReference type="InterPro" id="IPR025526">
    <property type="entry name" value="DsrC-like_dom_sf"/>
</dbReference>
<dbReference type="InterPro" id="IPR042072">
    <property type="entry name" value="DsrC-like_C"/>
</dbReference>
<dbReference type="Proteomes" id="UP001158598">
    <property type="component" value="Chromosome"/>
</dbReference>
<keyword evidence="3 5" id="KW-0808">Transferase</keyword>
<dbReference type="Pfam" id="PF04358">
    <property type="entry name" value="DsrC"/>
    <property type="match status" value="1"/>
</dbReference>
<evidence type="ECO:0000313" key="5">
    <source>
        <dbReference type="EMBL" id="CAI8892556.1"/>
    </source>
</evidence>
<name>A0AA35XZY9_METCP</name>
<dbReference type="AlphaFoldDB" id="A0AA35XZY9"/>
<feature type="active site" description="Cysteine persulfide intermediate" evidence="4">
    <location>
        <position position="106"/>
    </location>
</feature>
<evidence type="ECO:0000256" key="3">
    <source>
        <dbReference type="PIRNR" id="PIRNR006223"/>
    </source>
</evidence>
<evidence type="ECO:0000256" key="4">
    <source>
        <dbReference type="PIRSR" id="PIRSR006223-50"/>
    </source>
</evidence>
<comment type="function">
    <text evidence="3">Part of a sulfur-relay system.</text>
</comment>
<dbReference type="EC" id="2.8.1.-" evidence="3"/>
<dbReference type="SUPFAM" id="SSF69721">
    <property type="entry name" value="DsrC, the gamma subunit of dissimilatory sulfite reductase"/>
    <property type="match status" value="1"/>
</dbReference>
<dbReference type="RefSeq" id="WP_017365896.1">
    <property type="nucleotide sequence ID" value="NZ_OX458332.1"/>
</dbReference>
<evidence type="ECO:0000313" key="6">
    <source>
        <dbReference type="Proteomes" id="UP001158598"/>
    </source>
</evidence>
<evidence type="ECO:0000256" key="2">
    <source>
        <dbReference type="ARBA" id="ARBA00022490"/>
    </source>
</evidence>
<dbReference type="NCBIfam" id="TIGR03342">
    <property type="entry name" value="dsrC_tusE_dsvC"/>
    <property type="match status" value="1"/>
</dbReference>
<dbReference type="PIRSF" id="PIRSF006223">
    <property type="entry name" value="DsrC_TusE"/>
    <property type="match status" value="1"/>
</dbReference>
<gene>
    <name evidence="5" type="primary">tusE</name>
    <name evidence="5" type="ORF">MCNOR_3284</name>
</gene>
<dbReference type="Gene3D" id="1.10.10.370">
    <property type="entry name" value="DsrC-like protein, C-terminal domain"/>
    <property type="match status" value="1"/>
</dbReference>